<evidence type="ECO:0000313" key="2">
    <source>
        <dbReference type="EMBL" id="KAJ5720098.1"/>
    </source>
</evidence>
<dbReference type="Pfam" id="PF13489">
    <property type="entry name" value="Methyltransf_23"/>
    <property type="match status" value="1"/>
</dbReference>
<dbReference type="AlphaFoldDB" id="A0AAD6MV26"/>
<feature type="region of interest" description="Disordered" evidence="1">
    <location>
        <begin position="1"/>
        <end position="26"/>
    </location>
</feature>
<dbReference type="InterPro" id="IPR029063">
    <property type="entry name" value="SAM-dependent_MTases_sf"/>
</dbReference>
<protein>
    <submittedName>
        <fullName evidence="2">Uncharacterized protein</fullName>
    </submittedName>
</protein>
<organism evidence="2 3">
    <name type="scientific">Penicillium malachiteum</name>
    <dbReference type="NCBI Taxonomy" id="1324776"/>
    <lineage>
        <taxon>Eukaryota</taxon>
        <taxon>Fungi</taxon>
        <taxon>Dikarya</taxon>
        <taxon>Ascomycota</taxon>
        <taxon>Pezizomycotina</taxon>
        <taxon>Eurotiomycetes</taxon>
        <taxon>Eurotiomycetidae</taxon>
        <taxon>Eurotiales</taxon>
        <taxon>Aspergillaceae</taxon>
        <taxon>Penicillium</taxon>
    </lineage>
</organism>
<reference evidence="2" key="2">
    <citation type="submission" date="2023-01" db="EMBL/GenBank/DDBJ databases">
        <authorList>
            <person name="Petersen C."/>
        </authorList>
    </citation>
    <scope>NUCLEOTIDE SEQUENCE</scope>
    <source>
        <strain evidence="2">IBT 17514</strain>
    </source>
</reference>
<dbReference type="GO" id="GO:0008168">
    <property type="term" value="F:methyltransferase activity"/>
    <property type="evidence" value="ECO:0007669"/>
    <property type="project" value="TreeGrafter"/>
</dbReference>
<dbReference type="Gene3D" id="3.40.50.150">
    <property type="entry name" value="Vaccinia Virus protein VP39"/>
    <property type="match status" value="1"/>
</dbReference>
<dbReference type="PANTHER" id="PTHR43591">
    <property type="entry name" value="METHYLTRANSFERASE"/>
    <property type="match status" value="1"/>
</dbReference>
<proteinExistence type="predicted"/>
<keyword evidence="3" id="KW-1185">Reference proteome</keyword>
<dbReference type="CDD" id="cd02440">
    <property type="entry name" value="AdoMet_MTases"/>
    <property type="match status" value="1"/>
</dbReference>
<dbReference type="PANTHER" id="PTHR43591:SF24">
    <property type="entry name" value="2-METHOXY-6-POLYPRENYL-1,4-BENZOQUINOL METHYLASE, MITOCHONDRIAL"/>
    <property type="match status" value="1"/>
</dbReference>
<evidence type="ECO:0000313" key="3">
    <source>
        <dbReference type="Proteomes" id="UP001215712"/>
    </source>
</evidence>
<dbReference type="EMBL" id="JAQJAN010000009">
    <property type="protein sequence ID" value="KAJ5720098.1"/>
    <property type="molecule type" value="Genomic_DNA"/>
</dbReference>
<sequence>MSDKPITVDPELNTDNPARDDYQSETTSVASSTYRWLIENGRRYQTMRENKYWSPADEQQFESLEAGHAVAIVMDFDKPNPLFQAPNILDVGTGSGLWAIDVADMLPETTVRGVDLFPPPAAWVSPNCILEVDDVLQEWTWTEPFDFIHLRIMLGSFGVDEWKVVYKKCYDSLKPGGWIEQLELDAHLETDDNSLPQGSLAATWGDNTFGCAERADRRIDTLNTMRASIEQAGFIDIHERDYKWPIGAWAKEKHFKEAGALNYNMWSSGIEGWGMWYLTKFGEPSLWSRDQVFTYVGKIRWELKNPRVHCYQRA</sequence>
<name>A0AAD6MV26_9EURO</name>
<gene>
    <name evidence="2" type="ORF">N7493_006976</name>
</gene>
<dbReference type="Proteomes" id="UP001215712">
    <property type="component" value="Unassembled WGS sequence"/>
</dbReference>
<accession>A0AAD6MV26</accession>
<comment type="caution">
    <text evidence="2">The sequence shown here is derived from an EMBL/GenBank/DDBJ whole genome shotgun (WGS) entry which is preliminary data.</text>
</comment>
<reference evidence="2" key="1">
    <citation type="journal article" date="2023" name="IMA Fungus">
        <title>Comparative genomic study of the Penicillium genus elucidates a diverse pangenome and 15 lateral gene transfer events.</title>
        <authorList>
            <person name="Petersen C."/>
            <person name="Sorensen T."/>
            <person name="Nielsen M.R."/>
            <person name="Sondergaard T.E."/>
            <person name="Sorensen J.L."/>
            <person name="Fitzpatrick D.A."/>
            <person name="Frisvad J.C."/>
            <person name="Nielsen K.L."/>
        </authorList>
    </citation>
    <scope>NUCLEOTIDE SEQUENCE</scope>
    <source>
        <strain evidence="2">IBT 17514</strain>
    </source>
</reference>
<dbReference type="SUPFAM" id="SSF53335">
    <property type="entry name" value="S-adenosyl-L-methionine-dependent methyltransferases"/>
    <property type="match status" value="1"/>
</dbReference>
<evidence type="ECO:0000256" key="1">
    <source>
        <dbReference type="SAM" id="MobiDB-lite"/>
    </source>
</evidence>